<comment type="caution">
    <text evidence="3">The sequence shown here is derived from an EMBL/GenBank/DDBJ whole genome shotgun (WGS) entry which is preliminary data.</text>
</comment>
<feature type="transmembrane region" description="Helical" evidence="2">
    <location>
        <begin position="66"/>
        <end position="88"/>
    </location>
</feature>
<keyword evidence="2" id="KW-1133">Transmembrane helix</keyword>
<sequence length="172" mass="19015">MTSSSGPESSTRAAMRRIGKDPLFWYVYGIFGIGLTALLFAIYAYVEHFGSVFDSDQEGWGQFGDYLGGTLNPLLSFLSLVLFVISLLSQRLELKEAREQMAEQAKENATSARLNALSTALDATNAMIATPFSMTAGRDRFMHETAVLRREAILKEILTTVDVSVPLYTEEV</sequence>
<proteinExistence type="predicted"/>
<dbReference type="Proteomes" id="UP000785613">
    <property type="component" value="Unassembled WGS sequence"/>
</dbReference>
<keyword evidence="2" id="KW-0812">Transmembrane</keyword>
<keyword evidence="4" id="KW-1185">Reference proteome</keyword>
<keyword evidence="2" id="KW-0472">Membrane</keyword>
<organism evidence="3 4">
    <name type="scientific">Massilia rubra</name>
    <dbReference type="NCBI Taxonomy" id="2607910"/>
    <lineage>
        <taxon>Bacteria</taxon>
        <taxon>Pseudomonadati</taxon>
        <taxon>Pseudomonadota</taxon>
        <taxon>Betaproteobacteria</taxon>
        <taxon>Burkholderiales</taxon>
        <taxon>Oxalobacteraceae</taxon>
        <taxon>Telluria group</taxon>
        <taxon>Massilia</taxon>
    </lineage>
</organism>
<accession>A0ABX0LZY4</accession>
<protein>
    <submittedName>
        <fullName evidence="3">Uncharacterized protein</fullName>
    </submittedName>
</protein>
<dbReference type="EMBL" id="VUYU01000046">
    <property type="protein sequence ID" value="NHZ38343.1"/>
    <property type="molecule type" value="Genomic_DNA"/>
</dbReference>
<evidence type="ECO:0000313" key="4">
    <source>
        <dbReference type="Proteomes" id="UP000785613"/>
    </source>
</evidence>
<evidence type="ECO:0000313" key="3">
    <source>
        <dbReference type="EMBL" id="NHZ38343.1"/>
    </source>
</evidence>
<reference evidence="3 4" key="1">
    <citation type="submission" date="2019-09" db="EMBL/GenBank/DDBJ databases">
        <title>Taxonomy of Antarctic Massilia spp.: description of Massilia rubra sp. nov., Massilia aquatica sp. nov., Massilia mucilaginosa sp. nov., Massilia frigida sp. nov. isolated from streams, lakes and regoliths.</title>
        <authorList>
            <person name="Holochova P."/>
            <person name="Sedlacek I."/>
            <person name="Kralova S."/>
            <person name="Maslanova I."/>
            <person name="Busse H.-J."/>
            <person name="Stankova E."/>
            <person name="Vrbovska V."/>
            <person name="Kovarovic V."/>
            <person name="Bartak M."/>
            <person name="Svec P."/>
            <person name="Pantucek R."/>
        </authorList>
    </citation>
    <scope>NUCLEOTIDE SEQUENCE [LARGE SCALE GENOMIC DNA]</scope>
    <source>
        <strain evidence="3 4">CCM 8692</strain>
    </source>
</reference>
<gene>
    <name evidence="3" type="ORF">F0185_32875</name>
</gene>
<evidence type="ECO:0000256" key="2">
    <source>
        <dbReference type="SAM" id="Phobius"/>
    </source>
</evidence>
<feature type="transmembrane region" description="Helical" evidence="2">
    <location>
        <begin position="23"/>
        <end position="46"/>
    </location>
</feature>
<keyword evidence="1" id="KW-0175">Coiled coil</keyword>
<evidence type="ECO:0000256" key="1">
    <source>
        <dbReference type="SAM" id="Coils"/>
    </source>
</evidence>
<name>A0ABX0LZY4_9BURK</name>
<dbReference type="RefSeq" id="WP_167232780.1">
    <property type="nucleotide sequence ID" value="NZ_VUYU01000046.1"/>
</dbReference>
<feature type="coiled-coil region" evidence="1">
    <location>
        <begin position="87"/>
        <end position="114"/>
    </location>
</feature>